<name>A0AAW1FED0_ZOAVI</name>
<comment type="caution">
    <text evidence="2">The sequence shown here is derived from an EMBL/GenBank/DDBJ whole genome shotgun (WGS) entry which is preliminary data.</text>
</comment>
<reference evidence="2 3" key="1">
    <citation type="journal article" date="2024" name="Genome Biol. Evol.">
        <title>Chromosome-level genome assembly of the viviparous eelpout Zoarces viviparus.</title>
        <authorList>
            <person name="Fuhrmann N."/>
            <person name="Brasseur M.V."/>
            <person name="Bakowski C.E."/>
            <person name="Podsiadlowski L."/>
            <person name="Prost S."/>
            <person name="Krehenwinkel H."/>
            <person name="Mayer C."/>
        </authorList>
    </citation>
    <scope>NUCLEOTIDE SEQUENCE [LARGE SCALE GENOMIC DNA]</scope>
    <source>
        <strain evidence="2">NO-MEL_2022_Ind0_liver</strain>
    </source>
</reference>
<dbReference type="Proteomes" id="UP001488805">
    <property type="component" value="Unassembled WGS sequence"/>
</dbReference>
<protein>
    <submittedName>
        <fullName evidence="2">Uncharacterized protein</fullName>
    </submittedName>
</protein>
<evidence type="ECO:0000313" key="3">
    <source>
        <dbReference type="Proteomes" id="UP001488805"/>
    </source>
</evidence>
<proteinExistence type="predicted"/>
<dbReference type="AlphaFoldDB" id="A0AAW1FED0"/>
<feature type="region of interest" description="Disordered" evidence="1">
    <location>
        <begin position="1"/>
        <end position="51"/>
    </location>
</feature>
<gene>
    <name evidence="2" type="ORF">VZT92_010193</name>
</gene>
<keyword evidence="3" id="KW-1185">Reference proteome</keyword>
<accession>A0AAW1FED0</accession>
<evidence type="ECO:0000313" key="2">
    <source>
        <dbReference type="EMBL" id="KAK9532826.1"/>
    </source>
</evidence>
<sequence>MPLHQLRASIRDSGGSGGWGMGGDDDVTRPHGASQGHLGLNDGVSCGEEDHSSAGRVFLSRRVLCLCRSPHQQGS</sequence>
<evidence type="ECO:0000256" key="1">
    <source>
        <dbReference type="SAM" id="MobiDB-lite"/>
    </source>
</evidence>
<organism evidence="2 3">
    <name type="scientific">Zoarces viviparus</name>
    <name type="common">Viviparous eelpout</name>
    <name type="synonym">Blennius viviparus</name>
    <dbReference type="NCBI Taxonomy" id="48416"/>
    <lineage>
        <taxon>Eukaryota</taxon>
        <taxon>Metazoa</taxon>
        <taxon>Chordata</taxon>
        <taxon>Craniata</taxon>
        <taxon>Vertebrata</taxon>
        <taxon>Euteleostomi</taxon>
        <taxon>Actinopterygii</taxon>
        <taxon>Neopterygii</taxon>
        <taxon>Teleostei</taxon>
        <taxon>Neoteleostei</taxon>
        <taxon>Acanthomorphata</taxon>
        <taxon>Eupercaria</taxon>
        <taxon>Perciformes</taxon>
        <taxon>Cottioidei</taxon>
        <taxon>Zoarcales</taxon>
        <taxon>Zoarcidae</taxon>
        <taxon>Zoarcinae</taxon>
        <taxon>Zoarces</taxon>
    </lineage>
</organism>
<dbReference type="EMBL" id="JBCEZU010000078">
    <property type="protein sequence ID" value="KAK9532826.1"/>
    <property type="molecule type" value="Genomic_DNA"/>
</dbReference>